<dbReference type="Gene3D" id="1.20.144.10">
    <property type="entry name" value="Phosphatidic acid phosphatase type 2/haloperoxidase"/>
    <property type="match status" value="1"/>
</dbReference>
<feature type="domain" description="Phosphatidic acid phosphatase type 2/haloperoxidase" evidence="2">
    <location>
        <begin position="112"/>
        <end position="240"/>
    </location>
</feature>
<feature type="transmembrane region" description="Helical" evidence="1">
    <location>
        <begin position="165"/>
        <end position="184"/>
    </location>
</feature>
<name>A0ABV7PN04_9BURK</name>
<keyword evidence="1" id="KW-1133">Transmembrane helix</keyword>
<feature type="transmembrane region" description="Helical" evidence="1">
    <location>
        <begin position="191"/>
        <end position="209"/>
    </location>
</feature>
<dbReference type="CDD" id="cd03396">
    <property type="entry name" value="PAP2_like_6"/>
    <property type="match status" value="1"/>
</dbReference>
<dbReference type="RefSeq" id="WP_379737043.1">
    <property type="nucleotide sequence ID" value="NZ_JBHRVV010000001.1"/>
</dbReference>
<proteinExistence type="predicted"/>
<evidence type="ECO:0000256" key="1">
    <source>
        <dbReference type="SAM" id="Phobius"/>
    </source>
</evidence>
<dbReference type="EMBL" id="JBHRVV010000001">
    <property type="protein sequence ID" value="MFC3460519.1"/>
    <property type="molecule type" value="Genomic_DNA"/>
</dbReference>
<accession>A0ABV7PN04</accession>
<dbReference type="Pfam" id="PF01569">
    <property type="entry name" value="PAP2"/>
    <property type="match status" value="1"/>
</dbReference>
<evidence type="ECO:0000313" key="3">
    <source>
        <dbReference type="EMBL" id="MFC3460519.1"/>
    </source>
</evidence>
<keyword evidence="1" id="KW-0472">Membrane</keyword>
<organism evidence="3 4">
    <name type="scientific">Massilia haematophila</name>
    <dbReference type="NCBI Taxonomy" id="457923"/>
    <lineage>
        <taxon>Bacteria</taxon>
        <taxon>Pseudomonadati</taxon>
        <taxon>Pseudomonadota</taxon>
        <taxon>Betaproteobacteria</taxon>
        <taxon>Burkholderiales</taxon>
        <taxon>Oxalobacteraceae</taxon>
        <taxon>Telluria group</taxon>
        <taxon>Massilia</taxon>
    </lineage>
</organism>
<feature type="transmembrane region" description="Helical" evidence="1">
    <location>
        <begin position="221"/>
        <end position="240"/>
    </location>
</feature>
<keyword evidence="1" id="KW-0812">Transmembrane</keyword>
<gene>
    <name evidence="3" type="ORF">ACFOPH_20060</name>
</gene>
<reference evidence="4" key="1">
    <citation type="journal article" date="2019" name="Int. J. Syst. Evol. Microbiol.">
        <title>The Global Catalogue of Microorganisms (GCM) 10K type strain sequencing project: providing services to taxonomists for standard genome sequencing and annotation.</title>
        <authorList>
            <consortium name="The Broad Institute Genomics Platform"/>
            <consortium name="The Broad Institute Genome Sequencing Center for Infectious Disease"/>
            <person name="Wu L."/>
            <person name="Ma J."/>
        </authorList>
    </citation>
    <scope>NUCLEOTIDE SEQUENCE [LARGE SCALE GENOMIC DNA]</scope>
    <source>
        <strain evidence="4">CCM 7480</strain>
    </source>
</reference>
<dbReference type="Proteomes" id="UP001595665">
    <property type="component" value="Unassembled WGS sequence"/>
</dbReference>
<dbReference type="SUPFAM" id="SSF48317">
    <property type="entry name" value="Acid phosphatase/Vanadium-dependent haloperoxidase"/>
    <property type="match status" value="1"/>
</dbReference>
<dbReference type="InterPro" id="IPR036938">
    <property type="entry name" value="PAP2/HPO_sf"/>
</dbReference>
<evidence type="ECO:0000313" key="4">
    <source>
        <dbReference type="Proteomes" id="UP001595665"/>
    </source>
</evidence>
<feature type="transmembrane region" description="Helical" evidence="1">
    <location>
        <begin position="18"/>
        <end position="36"/>
    </location>
</feature>
<feature type="transmembrane region" description="Helical" evidence="1">
    <location>
        <begin position="76"/>
        <end position="96"/>
    </location>
</feature>
<evidence type="ECO:0000259" key="2">
    <source>
        <dbReference type="Pfam" id="PF01569"/>
    </source>
</evidence>
<keyword evidence="4" id="KW-1185">Reference proteome</keyword>
<comment type="caution">
    <text evidence="3">The sequence shown here is derived from an EMBL/GenBank/DDBJ whole genome shotgun (WGS) entry which is preliminary data.</text>
</comment>
<sequence>MRALPPQAAPVLIGARQAWRVAAALLVSAGLIFWLGRCTDIDLMLADALYDPGVHAFPWRHAWLTDTFSHVILKDLLSAAAAGVILAALLDAWRARGMRNPHNPLARLRLRVVALSALLVPLVISALKQASVAHCPWDLARYGGTEPYLRLFDALPFGVPPGHCLPAGHASSALWLVSLCVYWLPLRTRMAGRVAAAALALGGAVGWMQQLRGAHFLTHTLWSAWIACAIVLVLVLVLQWQPLQRLRALLEERDTVDEAV</sequence>
<protein>
    <submittedName>
        <fullName evidence="3">Phosphatase PAP2 family protein</fullName>
    </submittedName>
</protein>
<dbReference type="InterPro" id="IPR000326">
    <property type="entry name" value="PAP2/HPO"/>
</dbReference>
<feature type="transmembrane region" description="Helical" evidence="1">
    <location>
        <begin position="108"/>
        <end position="127"/>
    </location>
</feature>